<organism evidence="2 3">
    <name type="scientific">Thelohanellus kitauei</name>
    <name type="common">Myxosporean</name>
    <dbReference type="NCBI Taxonomy" id="669202"/>
    <lineage>
        <taxon>Eukaryota</taxon>
        <taxon>Metazoa</taxon>
        <taxon>Cnidaria</taxon>
        <taxon>Myxozoa</taxon>
        <taxon>Myxosporea</taxon>
        <taxon>Bivalvulida</taxon>
        <taxon>Platysporina</taxon>
        <taxon>Myxobolidae</taxon>
        <taxon>Thelohanellus</taxon>
    </lineage>
</organism>
<keyword evidence="1" id="KW-0812">Transmembrane</keyword>
<evidence type="ECO:0000256" key="1">
    <source>
        <dbReference type="SAM" id="Phobius"/>
    </source>
</evidence>
<accession>A0A0C2J7H7</accession>
<dbReference type="Proteomes" id="UP000031668">
    <property type="component" value="Unassembled WGS sequence"/>
</dbReference>
<keyword evidence="3" id="KW-1185">Reference proteome</keyword>
<reference evidence="2 3" key="1">
    <citation type="journal article" date="2014" name="Genome Biol. Evol.">
        <title>The genome of the myxosporean Thelohanellus kitauei shows adaptations to nutrient acquisition within its fish host.</title>
        <authorList>
            <person name="Yang Y."/>
            <person name="Xiong J."/>
            <person name="Zhou Z."/>
            <person name="Huo F."/>
            <person name="Miao W."/>
            <person name="Ran C."/>
            <person name="Liu Y."/>
            <person name="Zhang J."/>
            <person name="Feng J."/>
            <person name="Wang M."/>
            <person name="Wang M."/>
            <person name="Wang L."/>
            <person name="Yao B."/>
        </authorList>
    </citation>
    <scope>NUCLEOTIDE SEQUENCE [LARGE SCALE GENOMIC DNA]</scope>
    <source>
        <strain evidence="2">Wuqing</strain>
    </source>
</reference>
<gene>
    <name evidence="2" type="ORF">RF11_02587</name>
</gene>
<sequence length="198" mass="22830">MDTNPPTCEPQIVAFFKLHQNQSQIVALLKYVHINDIYVMIIMRATFYIIMMIKFAVLISFMVKRTEILMVSTGIMHMISCNFDFDLVSMNALIMVCYIILIKDFYSISALTSEKYQDTCDAPYTSFITFWPIAMMMLSLVEVTIFVSFHLSITIIPFKIETWVEGDVPQNTKCTVLNDILRQKNKNGLDQDKIAPSH</sequence>
<protein>
    <submittedName>
        <fullName evidence="2">Uncharacterized protein</fullName>
    </submittedName>
</protein>
<keyword evidence="1" id="KW-0472">Membrane</keyword>
<proteinExistence type="predicted"/>
<dbReference type="AlphaFoldDB" id="A0A0C2J7H7"/>
<comment type="caution">
    <text evidence="2">The sequence shown here is derived from an EMBL/GenBank/DDBJ whole genome shotgun (WGS) entry which is preliminary data.</text>
</comment>
<keyword evidence="1" id="KW-1133">Transmembrane helix</keyword>
<evidence type="ECO:0000313" key="2">
    <source>
        <dbReference type="EMBL" id="KII73754.1"/>
    </source>
</evidence>
<name>A0A0C2J7H7_THEKT</name>
<dbReference type="EMBL" id="JWZT01000689">
    <property type="protein sequence ID" value="KII73754.1"/>
    <property type="molecule type" value="Genomic_DNA"/>
</dbReference>
<evidence type="ECO:0000313" key="3">
    <source>
        <dbReference type="Proteomes" id="UP000031668"/>
    </source>
</evidence>
<feature type="transmembrane region" description="Helical" evidence="1">
    <location>
        <begin position="37"/>
        <end position="63"/>
    </location>
</feature>
<feature type="transmembrane region" description="Helical" evidence="1">
    <location>
        <begin position="122"/>
        <end position="149"/>
    </location>
</feature>
<feature type="transmembrane region" description="Helical" evidence="1">
    <location>
        <begin position="83"/>
        <end position="102"/>
    </location>
</feature>